<evidence type="ECO:0000313" key="1">
    <source>
        <dbReference type="EMBL" id="KAJ8010957.1"/>
    </source>
</evidence>
<keyword evidence="2" id="KW-1185">Reference proteome</keyword>
<comment type="caution">
    <text evidence="1">The sequence shown here is derived from an EMBL/GenBank/DDBJ whole genome shotgun (WGS) entry which is preliminary data.</text>
</comment>
<accession>A0ACC2H520</accession>
<dbReference type="Proteomes" id="UP001157502">
    <property type="component" value="Chromosome 6"/>
</dbReference>
<reference evidence="1" key="1">
    <citation type="submission" date="2021-05" db="EMBL/GenBank/DDBJ databases">
        <authorList>
            <person name="Pan Q."/>
            <person name="Jouanno E."/>
            <person name="Zahm M."/>
            <person name="Klopp C."/>
            <person name="Cabau C."/>
            <person name="Louis A."/>
            <person name="Berthelot C."/>
            <person name="Parey E."/>
            <person name="Roest Crollius H."/>
            <person name="Montfort J."/>
            <person name="Robinson-Rechavi M."/>
            <person name="Bouchez O."/>
            <person name="Lampietro C."/>
            <person name="Lopez Roques C."/>
            <person name="Donnadieu C."/>
            <person name="Postlethwait J."/>
            <person name="Bobe J."/>
            <person name="Dillon D."/>
            <person name="Chandos A."/>
            <person name="von Hippel F."/>
            <person name="Guiguen Y."/>
        </authorList>
    </citation>
    <scope>NUCLEOTIDE SEQUENCE</scope>
    <source>
        <strain evidence="1">YG-Jan2019</strain>
    </source>
</reference>
<name>A0ACC2H520_DALPE</name>
<dbReference type="EMBL" id="CM055733">
    <property type="protein sequence ID" value="KAJ8010957.1"/>
    <property type="molecule type" value="Genomic_DNA"/>
</dbReference>
<evidence type="ECO:0000313" key="2">
    <source>
        <dbReference type="Proteomes" id="UP001157502"/>
    </source>
</evidence>
<organism evidence="1 2">
    <name type="scientific">Dallia pectoralis</name>
    <name type="common">Alaska blackfish</name>
    <dbReference type="NCBI Taxonomy" id="75939"/>
    <lineage>
        <taxon>Eukaryota</taxon>
        <taxon>Metazoa</taxon>
        <taxon>Chordata</taxon>
        <taxon>Craniata</taxon>
        <taxon>Vertebrata</taxon>
        <taxon>Euteleostomi</taxon>
        <taxon>Actinopterygii</taxon>
        <taxon>Neopterygii</taxon>
        <taxon>Teleostei</taxon>
        <taxon>Protacanthopterygii</taxon>
        <taxon>Esociformes</taxon>
        <taxon>Umbridae</taxon>
        <taxon>Dallia</taxon>
    </lineage>
</organism>
<protein>
    <submittedName>
        <fullName evidence="1">Uncharacterized protein</fullName>
    </submittedName>
</protein>
<gene>
    <name evidence="1" type="ORF">DPEC_G00080550</name>
</gene>
<proteinExistence type="predicted"/>
<sequence length="360" mass="40615">MSEESEPSRITASSDPTTCYRPEITQDNSHLLASIFKDLYTSEIIWKDTVAYDPKTRSGGNSYHAKYVERLKQVYSEYSLQMRDADMLENHIVMGRVQSTANESEGHSRVGEELGQANHQLGFPAGRSNFTLCVDSGFLKSNNLICPEDYITELNPLIRAPPAKSTPGFAKSTISYRHRCDLPPDDGYSLIPLPEKTFQRQESDMSLIITCSSDNTTLSTPSQWSCQEQKPKWMDELNASSKAEELASLHKLQQRHNFLRNPRFLPPTAQQGARSLILSEKMGERRRRTGETEDRFPATPVSVFLANPPVIYFNEYIAGQVYEMTLILRNVTASSRQLRVIPPTTPHFSLGLGFLVRAES</sequence>